<organism evidence="4 5">
    <name type="scientific">Ambispora gerdemannii</name>
    <dbReference type="NCBI Taxonomy" id="144530"/>
    <lineage>
        <taxon>Eukaryota</taxon>
        <taxon>Fungi</taxon>
        <taxon>Fungi incertae sedis</taxon>
        <taxon>Mucoromycota</taxon>
        <taxon>Glomeromycotina</taxon>
        <taxon>Glomeromycetes</taxon>
        <taxon>Archaeosporales</taxon>
        <taxon>Ambisporaceae</taxon>
        <taxon>Ambispora</taxon>
    </lineage>
</organism>
<dbReference type="EMBL" id="CAJVPL010000289">
    <property type="protein sequence ID" value="CAG8479261.1"/>
    <property type="molecule type" value="Genomic_DNA"/>
</dbReference>
<proteinExistence type="predicted"/>
<evidence type="ECO:0000313" key="5">
    <source>
        <dbReference type="Proteomes" id="UP000789831"/>
    </source>
</evidence>
<dbReference type="GO" id="GO:0042546">
    <property type="term" value="P:cell wall biogenesis"/>
    <property type="evidence" value="ECO:0007669"/>
    <property type="project" value="InterPro"/>
</dbReference>
<dbReference type="PANTHER" id="PTHR28154:SF1">
    <property type="entry name" value="CELL WALL SYNTHESIS PROTEIN KNH1-RELATED"/>
    <property type="match status" value="1"/>
</dbReference>
<dbReference type="PANTHER" id="PTHR28154">
    <property type="entry name" value="CELL WALL SYNTHESIS PROTEIN KNH1-RELATED"/>
    <property type="match status" value="1"/>
</dbReference>
<sequence>MKFTTTFLLVVGIISSAVNANIALTSPYTSITWQANKKYVVTWEDNGQEPLLKKLGTVNVDLVTGSDGNYILVKNIANVKATQKKTPSWEVPKELGPPGAYYFIRTTSGDNLSFSGKFDIQGITGTIPGFTPTDTTNSFVSIALQYL</sequence>
<evidence type="ECO:0000256" key="1">
    <source>
        <dbReference type="ARBA" id="ARBA00022729"/>
    </source>
</evidence>
<dbReference type="InterPro" id="IPR045328">
    <property type="entry name" value="Kre9/Knh1"/>
</dbReference>
<accession>A0A9N8WD31</accession>
<dbReference type="InterPro" id="IPR018466">
    <property type="entry name" value="Kre9/Knh1-like_N"/>
</dbReference>
<dbReference type="GO" id="GO:0006078">
    <property type="term" value="P:(1-&gt;6)-beta-D-glucan biosynthetic process"/>
    <property type="evidence" value="ECO:0007669"/>
    <property type="project" value="InterPro"/>
</dbReference>
<dbReference type="Proteomes" id="UP000789831">
    <property type="component" value="Unassembled WGS sequence"/>
</dbReference>
<evidence type="ECO:0000256" key="2">
    <source>
        <dbReference type="SAM" id="SignalP"/>
    </source>
</evidence>
<evidence type="ECO:0000313" key="4">
    <source>
        <dbReference type="EMBL" id="CAG8479261.1"/>
    </source>
</evidence>
<comment type="caution">
    <text evidence="4">The sequence shown here is derived from an EMBL/GenBank/DDBJ whole genome shotgun (WGS) entry which is preliminary data.</text>
</comment>
<evidence type="ECO:0000259" key="3">
    <source>
        <dbReference type="Pfam" id="PF10342"/>
    </source>
</evidence>
<feature type="domain" description="Yeast cell wall synthesis Kre9/Knh1-like N-terminal" evidence="3">
    <location>
        <begin position="26"/>
        <end position="120"/>
    </location>
</feature>
<name>A0A9N8WD31_9GLOM</name>
<keyword evidence="5" id="KW-1185">Reference proteome</keyword>
<dbReference type="Pfam" id="PF10342">
    <property type="entry name" value="Kre9_KNH"/>
    <property type="match status" value="1"/>
</dbReference>
<dbReference type="AlphaFoldDB" id="A0A9N8WD31"/>
<dbReference type="OrthoDB" id="2432613at2759"/>
<feature type="signal peptide" evidence="2">
    <location>
        <begin position="1"/>
        <end position="20"/>
    </location>
</feature>
<reference evidence="4" key="1">
    <citation type="submission" date="2021-06" db="EMBL/GenBank/DDBJ databases">
        <authorList>
            <person name="Kallberg Y."/>
            <person name="Tangrot J."/>
            <person name="Rosling A."/>
        </authorList>
    </citation>
    <scope>NUCLEOTIDE SEQUENCE</scope>
    <source>
        <strain evidence="4">MT106</strain>
    </source>
</reference>
<keyword evidence="1 2" id="KW-0732">Signal</keyword>
<gene>
    <name evidence="4" type="ORF">AGERDE_LOCUS3149</name>
</gene>
<protein>
    <submittedName>
        <fullName evidence="4">6075_t:CDS:1</fullName>
    </submittedName>
</protein>
<feature type="chain" id="PRO_5040113272" evidence="2">
    <location>
        <begin position="21"/>
        <end position="147"/>
    </location>
</feature>